<dbReference type="PANTHER" id="PTHR33463:SF215">
    <property type="entry name" value="NB-ARC DOMAIN DISEASE RESISTANCE PROTEIN"/>
    <property type="match status" value="1"/>
</dbReference>
<proteinExistence type="predicted"/>
<evidence type="ECO:0000256" key="1">
    <source>
        <dbReference type="ARBA" id="ARBA00022821"/>
    </source>
</evidence>
<dbReference type="EMBL" id="RXIC02000026">
    <property type="protein sequence ID" value="KAB1202377.1"/>
    <property type="molecule type" value="Genomic_DNA"/>
</dbReference>
<reference evidence="2 3" key="1">
    <citation type="journal article" date="2019" name="Plant Biotechnol. J.">
        <title>The red bayberry genome and genetic basis of sex determination.</title>
        <authorList>
            <person name="Jia H.M."/>
            <person name="Jia H.J."/>
            <person name="Cai Q.L."/>
            <person name="Wang Y."/>
            <person name="Zhao H.B."/>
            <person name="Yang W.F."/>
            <person name="Wang G.Y."/>
            <person name="Li Y.H."/>
            <person name="Zhan D.L."/>
            <person name="Shen Y.T."/>
            <person name="Niu Q.F."/>
            <person name="Chang L."/>
            <person name="Qiu J."/>
            <person name="Zhao L."/>
            <person name="Xie H.B."/>
            <person name="Fu W.Y."/>
            <person name="Jin J."/>
            <person name="Li X.W."/>
            <person name="Jiao Y."/>
            <person name="Zhou C.C."/>
            <person name="Tu T."/>
            <person name="Chai C.Y."/>
            <person name="Gao J.L."/>
            <person name="Fan L.J."/>
            <person name="van de Weg E."/>
            <person name="Wang J.Y."/>
            <person name="Gao Z.S."/>
        </authorList>
    </citation>
    <scope>NUCLEOTIDE SEQUENCE [LARGE SCALE GENOMIC DNA]</scope>
    <source>
        <tissue evidence="2">Leaves</tissue>
    </source>
</reference>
<dbReference type="InterPro" id="IPR050905">
    <property type="entry name" value="Plant_NBS-LRR"/>
</dbReference>
<keyword evidence="3" id="KW-1185">Reference proteome</keyword>
<organism evidence="2 3">
    <name type="scientific">Morella rubra</name>
    <name type="common">Chinese bayberry</name>
    <dbReference type="NCBI Taxonomy" id="262757"/>
    <lineage>
        <taxon>Eukaryota</taxon>
        <taxon>Viridiplantae</taxon>
        <taxon>Streptophyta</taxon>
        <taxon>Embryophyta</taxon>
        <taxon>Tracheophyta</taxon>
        <taxon>Spermatophyta</taxon>
        <taxon>Magnoliopsida</taxon>
        <taxon>eudicotyledons</taxon>
        <taxon>Gunneridae</taxon>
        <taxon>Pentapetalae</taxon>
        <taxon>rosids</taxon>
        <taxon>fabids</taxon>
        <taxon>Fagales</taxon>
        <taxon>Myricaceae</taxon>
        <taxon>Morella</taxon>
    </lineage>
</organism>
<dbReference type="PANTHER" id="PTHR33463">
    <property type="entry name" value="NB-ARC DOMAIN-CONTAINING PROTEIN-RELATED"/>
    <property type="match status" value="1"/>
</dbReference>
<gene>
    <name evidence="2" type="ORF">CJ030_MR8G020174</name>
</gene>
<name>A0A6A1URF7_9ROSI</name>
<keyword evidence="1" id="KW-0611">Plant defense</keyword>
<evidence type="ECO:0008006" key="4">
    <source>
        <dbReference type="Google" id="ProtNLM"/>
    </source>
</evidence>
<protein>
    <recommendedName>
        <fullName evidence="4">Disease resistance protein</fullName>
    </recommendedName>
</protein>
<evidence type="ECO:0000313" key="3">
    <source>
        <dbReference type="Proteomes" id="UP000516437"/>
    </source>
</evidence>
<evidence type="ECO:0000313" key="2">
    <source>
        <dbReference type="EMBL" id="KAB1202377.1"/>
    </source>
</evidence>
<dbReference type="OrthoDB" id="1898799at2759"/>
<dbReference type="Proteomes" id="UP000516437">
    <property type="component" value="Chromosome 8"/>
</dbReference>
<accession>A0A6A1URF7</accession>
<comment type="caution">
    <text evidence="2">The sequence shown here is derived from an EMBL/GenBank/DDBJ whole genome shotgun (WGS) entry which is preliminary data.</text>
</comment>
<sequence length="142" mass="16061">MDQFAISIGAKISEYAVEPIGRWLCYSFRYSSNIENMKKEEELLRVDKNSLQLRVDAAIRNGEKIYDSVNSWLAKVDAETEKVSKVLEGSAEVKTGCSIGACLDLKQRHRLSREAERIVKDMAEVRGKGNLTKFPIVLLHKS</sequence>
<dbReference type="AlphaFoldDB" id="A0A6A1URF7"/>